<evidence type="ECO:0000256" key="1">
    <source>
        <dbReference type="SAM" id="MobiDB-lite"/>
    </source>
</evidence>
<gene>
    <name evidence="3" type="ORF">KE274_01570</name>
</gene>
<feature type="transmembrane region" description="Helical" evidence="2">
    <location>
        <begin position="70"/>
        <end position="94"/>
    </location>
</feature>
<organism evidence="3 4">
    <name type="scientific">Microbacterium paraoxydans</name>
    <dbReference type="NCBI Taxonomy" id="199592"/>
    <lineage>
        <taxon>Bacteria</taxon>
        <taxon>Bacillati</taxon>
        <taxon>Actinomycetota</taxon>
        <taxon>Actinomycetes</taxon>
        <taxon>Micrococcales</taxon>
        <taxon>Microbacteriaceae</taxon>
        <taxon>Microbacterium</taxon>
    </lineage>
</organism>
<keyword evidence="2" id="KW-0812">Transmembrane</keyword>
<dbReference type="EMBL" id="JAGTUK010000001">
    <property type="protein sequence ID" value="MBS0022790.1"/>
    <property type="molecule type" value="Genomic_DNA"/>
</dbReference>
<accession>A0ABS5IIK3</accession>
<feature type="transmembrane region" description="Helical" evidence="2">
    <location>
        <begin position="174"/>
        <end position="198"/>
    </location>
</feature>
<dbReference type="Proteomes" id="UP000678243">
    <property type="component" value="Unassembled WGS sequence"/>
</dbReference>
<evidence type="ECO:0000256" key="2">
    <source>
        <dbReference type="SAM" id="Phobius"/>
    </source>
</evidence>
<comment type="caution">
    <text evidence="3">The sequence shown here is derived from an EMBL/GenBank/DDBJ whole genome shotgun (WGS) entry which is preliminary data.</text>
</comment>
<feature type="transmembrane region" description="Helical" evidence="2">
    <location>
        <begin position="146"/>
        <end position="162"/>
    </location>
</feature>
<name>A0ABS5IIK3_9MICO</name>
<proteinExistence type="predicted"/>
<feature type="region of interest" description="Disordered" evidence="1">
    <location>
        <begin position="1"/>
        <end position="26"/>
    </location>
</feature>
<evidence type="ECO:0000313" key="3">
    <source>
        <dbReference type="EMBL" id="MBS0022790.1"/>
    </source>
</evidence>
<dbReference type="InterPro" id="IPR049713">
    <property type="entry name" value="Pr6Pr-like"/>
</dbReference>
<keyword evidence="2" id="KW-0472">Membrane</keyword>
<feature type="compositionally biased region" description="Basic residues" evidence="1">
    <location>
        <begin position="1"/>
        <end position="11"/>
    </location>
</feature>
<feature type="region of interest" description="Disordered" evidence="1">
    <location>
        <begin position="241"/>
        <end position="277"/>
    </location>
</feature>
<feature type="transmembrane region" description="Helical" evidence="2">
    <location>
        <begin position="106"/>
        <end position="126"/>
    </location>
</feature>
<feature type="transmembrane region" description="Helical" evidence="2">
    <location>
        <begin position="39"/>
        <end position="58"/>
    </location>
</feature>
<dbReference type="NCBIfam" id="NF038065">
    <property type="entry name" value="Pr6Pr"/>
    <property type="match status" value="1"/>
</dbReference>
<keyword evidence="2" id="KW-1133">Transmembrane helix</keyword>
<sequence>MSARRARARGARARDDSVDSADDGGDGDAAVRTRTVFGLLRLSAAAICLIALIHRLSWGLASHTIASQNFFAYLTNQSNIAFVVLLTIAGVLALRRARDPRWLTVALALVLTWTITAGLVFAILVWQAGVRGIRIDVPWSDQVLHFYLPAVTVAAWALAPGHRSVPWRVVPVTLVYPVLWGIATLIRGPLIGWYPYYFLDPRQVSGPAEFVVSCAIALAAFSIVASALVLISRMPLPRRLRSDADPGSDDPPDDPGTPTGTAVDARERVGAGSAAQT</sequence>
<keyword evidence="4" id="KW-1185">Reference proteome</keyword>
<protein>
    <submittedName>
        <fullName evidence="3">Pr6Pr family membrane protein</fullName>
    </submittedName>
</protein>
<evidence type="ECO:0000313" key="4">
    <source>
        <dbReference type="Proteomes" id="UP000678243"/>
    </source>
</evidence>
<reference evidence="3 4" key="1">
    <citation type="submission" date="2021-04" db="EMBL/GenBank/DDBJ databases">
        <title>Whole genome analysis of root endophytic bacterium Microbacterium paraoxydans ku-mp colonizing RP-bio226 rice variety.</title>
        <authorList>
            <person name="Ulaganathan K."/>
            <person name="Latha B."/>
        </authorList>
    </citation>
    <scope>NUCLEOTIDE SEQUENCE [LARGE SCALE GENOMIC DNA]</scope>
    <source>
        <strain evidence="4">ku-mp</strain>
    </source>
</reference>
<feature type="transmembrane region" description="Helical" evidence="2">
    <location>
        <begin position="210"/>
        <end position="231"/>
    </location>
</feature>